<reference evidence="2" key="1">
    <citation type="submission" date="2021-07" db="EMBL/GenBank/DDBJ databases">
        <title>Complete genome sequencing of a Clostridium isolate.</title>
        <authorList>
            <person name="Ueki A."/>
            <person name="Tonouchi A."/>
        </authorList>
    </citation>
    <scope>NUCLEOTIDE SEQUENCE [LARGE SCALE GENOMIC DNA]</scope>
    <source>
        <strain evidence="2">C5S11</strain>
    </source>
</reference>
<protein>
    <recommendedName>
        <fullName evidence="3">Bacteriocin</fullName>
    </recommendedName>
</protein>
<keyword evidence="2" id="KW-1185">Reference proteome</keyword>
<dbReference type="RefSeq" id="WP_224036397.1">
    <property type="nucleotide sequence ID" value="NZ_AP024849.1"/>
</dbReference>
<dbReference type="EMBL" id="AP024849">
    <property type="protein sequence ID" value="BCZ44739.1"/>
    <property type="molecule type" value="Genomic_DNA"/>
</dbReference>
<evidence type="ECO:0000313" key="2">
    <source>
        <dbReference type="Proteomes" id="UP000824633"/>
    </source>
</evidence>
<proteinExistence type="predicted"/>
<evidence type="ECO:0000313" key="1">
    <source>
        <dbReference type="EMBL" id="BCZ44739.1"/>
    </source>
</evidence>
<evidence type="ECO:0008006" key="3">
    <source>
        <dbReference type="Google" id="ProtNLM"/>
    </source>
</evidence>
<organism evidence="1 2">
    <name type="scientific">Clostridium gelidum</name>
    <dbReference type="NCBI Taxonomy" id="704125"/>
    <lineage>
        <taxon>Bacteria</taxon>
        <taxon>Bacillati</taxon>
        <taxon>Bacillota</taxon>
        <taxon>Clostridia</taxon>
        <taxon>Eubacteriales</taxon>
        <taxon>Clostridiaceae</taxon>
        <taxon>Clostridium</taxon>
    </lineage>
</organism>
<dbReference type="NCBIfam" id="NF035954">
    <property type="entry name" value="ocin_CA_C0660"/>
    <property type="match status" value="1"/>
</dbReference>
<sequence>MKIVNPLNRRPETEETMVMGGCHCYCNSGSSSTYTASWTPFMPSCECNCNSKNSGDNYSVAYKAGH</sequence>
<accession>A0ABN6IR81</accession>
<name>A0ABN6IR81_9CLOT</name>
<dbReference type="Proteomes" id="UP000824633">
    <property type="component" value="Chromosome"/>
</dbReference>
<gene>
    <name evidence="1" type="ORF">psyc5s11_08060</name>
</gene>